<evidence type="ECO:0000313" key="2">
    <source>
        <dbReference type="Proteomes" id="UP000199054"/>
    </source>
</evidence>
<dbReference type="OrthoDB" id="7205167at2"/>
<name>A0A1H8K9I5_9RHOB</name>
<dbReference type="InterPro" id="IPR009531">
    <property type="entry name" value="DUF1150"/>
</dbReference>
<keyword evidence="2" id="KW-1185">Reference proteome</keyword>
<dbReference type="RefSeq" id="WP_090613615.1">
    <property type="nucleotide sequence ID" value="NZ_CP067124.1"/>
</dbReference>
<sequence>MNTKHEIGDIENGNTVYIRRVETDSLPAEIQEQVPGISSLYAVHGVDGERLALVRERSLAFMLARQNDLAPVSVH</sequence>
<dbReference type="Pfam" id="PF06620">
    <property type="entry name" value="DUF1150"/>
    <property type="match status" value="1"/>
</dbReference>
<gene>
    <name evidence="1" type="ORF">SAMN04489859_102120</name>
</gene>
<dbReference type="Proteomes" id="UP000199054">
    <property type="component" value="Unassembled WGS sequence"/>
</dbReference>
<organism evidence="1 2">
    <name type="scientific">Paracoccus alcaliphilus</name>
    <dbReference type="NCBI Taxonomy" id="34002"/>
    <lineage>
        <taxon>Bacteria</taxon>
        <taxon>Pseudomonadati</taxon>
        <taxon>Pseudomonadota</taxon>
        <taxon>Alphaproteobacteria</taxon>
        <taxon>Rhodobacterales</taxon>
        <taxon>Paracoccaceae</taxon>
        <taxon>Paracoccus</taxon>
    </lineage>
</organism>
<dbReference type="STRING" id="34002.SAMN04489859_102120"/>
<evidence type="ECO:0008006" key="3">
    <source>
        <dbReference type="Google" id="ProtNLM"/>
    </source>
</evidence>
<evidence type="ECO:0000313" key="1">
    <source>
        <dbReference type="EMBL" id="SEN89669.1"/>
    </source>
</evidence>
<proteinExistence type="predicted"/>
<dbReference type="EMBL" id="FODE01000021">
    <property type="protein sequence ID" value="SEN89669.1"/>
    <property type="molecule type" value="Genomic_DNA"/>
</dbReference>
<reference evidence="1 2" key="1">
    <citation type="submission" date="2016-10" db="EMBL/GenBank/DDBJ databases">
        <authorList>
            <person name="de Groot N.N."/>
        </authorList>
    </citation>
    <scope>NUCLEOTIDE SEQUENCE [LARGE SCALE GENOMIC DNA]</scope>
    <source>
        <strain evidence="1 2">DSM 8512</strain>
    </source>
</reference>
<protein>
    <recommendedName>
        <fullName evidence="3">DUF1150 family protein</fullName>
    </recommendedName>
</protein>
<dbReference type="AlphaFoldDB" id="A0A1H8K9I5"/>
<accession>A0A1H8K9I5</accession>